<name>A0A397UX31_9GLOM</name>
<organism evidence="2 3">
    <name type="scientific">Gigaspora rosea</name>
    <dbReference type="NCBI Taxonomy" id="44941"/>
    <lineage>
        <taxon>Eukaryota</taxon>
        <taxon>Fungi</taxon>
        <taxon>Fungi incertae sedis</taxon>
        <taxon>Mucoromycota</taxon>
        <taxon>Glomeromycotina</taxon>
        <taxon>Glomeromycetes</taxon>
        <taxon>Diversisporales</taxon>
        <taxon>Gigasporaceae</taxon>
        <taxon>Gigaspora</taxon>
    </lineage>
</organism>
<sequence length="246" mass="28577">MAKVNQTNTTPEMTLKFRENNMYTTEKMESCFEFKKIQNTHDDERKELENRQDNELKELKQRHDNEREKLKNKQYQEIEKLVSNLLRRQNRHPSRKQGAKRLASRPRTYPTFSSSSGEQHPTTKQPNQHPSYNTCPSTPSGLSRKSTTELSNQYLSFHSPSEANLNPEEWPNNGSYDCTVGIRDHSVFNEMSSSDNSPFSYLIPFYTYENPTLISKDDQENNIRCQCGNIDMTNANDGTYSDRIGS</sequence>
<dbReference type="Proteomes" id="UP000266673">
    <property type="component" value="Unassembled WGS sequence"/>
</dbReference>
<accession>A0A397UX31</accession>
<reference evidence="2 3" key="1">
    <citation type="submission" date="2018-06" db="EMBL/GenBank/DDBJ databases">
        <title>Comparative genomics reveals the genomic features of Rhizophagus irregularis, R. cerebriforme, R. diaphanum and Gigaspora rosea, and their symbiotic lifestyle signature.</title>
        <authorList>
            <person name="Morin E."/>
            <person name="San Clemente H."/>
            <person name="Chen E.C.H."/>
            <person name="De La Providencia I."/>
            <person name="Hainaut M."/>
            <person name="Kuo A."/>
            <person name="Kohler A."/>
            <person name="Murat C."/>
            <person name="Tang N."/>
            <person name="Roy S."/>
            <person name="Loubradou J."/>
            <person name="Henrissat B."/>
            <person name="Grigoriev I.V."/>
            <person name="Corradi N."/>
            <person name="Roux C."/>
            <person name="Martin F.M."/>
        </authorList>
    </citation>
    <scope>NUCLEOTIDE SEQUENCE [LARGE SCALE GENOMIC DNA]</scope>
    <source>
        <strain evidence="2 3">DAOM 194757</strain>
    </source>
</reference>
<dbReference type="AlphaFoldDB" id="A0A397UX31"/>
<feature type="compositionally biased region" description="Basic residues" evidence="1">
    <location>
        <begin position="88"/>
        <end position="104"/>
    </location>
</feature>
<feature type="region of interest" description="Disordered" evidence="1">
    <location>
        <begin position="43"/>
        <end position="73"/>
    </location>
</feature>
<feature type="compositionally biased region" description="Polar residues" evidence="1">
    <location>
        <begin position="110"/>
        <end position="149"/>
    </location>
</feature>
<evidence type="ECO:0000313" key="2">
    <source>
        <dbReference type="EMBL" id="RIB14181.1"/>
    </source>
</evidence>
<feature type="region of interest" description="Disordered" evidence="1">
    <location>
        <begin position="85"/>
        <end position="149"/>
    </location>
</feature>
<dbReference type="OrthoDB" id="2409698at2759"/>
<evidence type="ECO:0000313" key="3">
    <source>
        <dbReference type="Proteomes" id="UP000266673"/>
    </source>
</evidence>
<protein>
    <submittedName>
        <fullName evidence="2">Uncharacterized protein</fullName>
    </submittedName>
</protein>
<dbReference type="EMBL" id="QKWP01000855">
    <property type="protein sequence ID" value="RIB14181.1"/>
    <property type="molecule type" value="Genomic_DNA"/>
</dbReference>
<proteinExistence type="predicted"/>
<evidence type="ECO:0000256" key="1">
    <source>
        <dbReference type="SAM" id="MobiDB-lite"/>
    </source>
</evidence>
<gene>
    <name evidence="2" type="ORF">C2G38_2040395</name>
</gene>
<keyword evidence="3" id="KW-1185">Reference proteome</keyword>
<comment type="caution">
    <text evidence="2">The sequence shown here is derived from an EMBL/GenBank/DDBJ whole genome shotgun (WGS) entry which is preliminary data.</text>
</comment>